<dbReference type="Gene3D" id="3.90.1150.10">
    <property type="entry name" value="Aspartate Aminotransferase, domain 1"/>
    <property type="match status" value="1"/>
</dbReference>
<evidence type="ECO:0000256" key="3">
    <source>
        <dbReference type="RuleBase" id="RU004075"/>
    </source>
</evidence>
<dbReference type="PANTHER" id="PTHR43586:SF24">
    <property type="entry name" value="BLR4730 PROTEIN"/>
    <property type="match status" value="1"/>
</dbReference>
<dbReference type="EMBL" id="CP017148">
    <property type="protein sequence ID" value="AOO84978.1"/>
    <property type="molecule type" value="Genomic_DNA"/>
</dbReference>
<dbReference type="InterPro" id="IPR020578">
    <property type="entry name" value="Aminotrans_V_PyrdxlP_BS"/>
</dbReference>
<evidence type="ECO:0000313" key="6">
    <source>
        <dbReference type="EMBL" id="AOO84978.1"/>
    </source>
</evidence>
<evidence type="ECO:0000313" key="7">
    <source>
        <dbReference type="Proteomes" id="UP000094969"/>
    </source>
</evidence>
<accession>A0A1D7UC76</accession>
<protein>
    <submittedName>
        <fullName evidence="6">Aminotransferase class V</fullName>
    </submittedName>
</protein>
<evidence type="ECO:0000259" key="5">
    <source>
        <dbReference type="Pfam" id="PF00266"/>
    </source>
</evidence>
<dbReference type="InterPro" id="IPR015424">
    <property type="entry name" value="PyrdxlP-dep_Trfase"/>
</dbReference>
<dbReference type="SUPFAM" id="SSF53383">
    <property type="entry name" value="PLP-dependent transferases"/>
    <property type="match status" value="1"/>
</dbReference>
<geneLocation type="plasmid" evidence="6 7">
    <name>unnamed1</name>
</geneLocation>
<dbReference type="RefSeq" id="WP_069694161.1">
    <property type="nucleotide sequence ID" value="NZ_CP017148.1"/>
</dbReference>
<keyword evidence="6" id="KW-0808">Transferase</keyword>
<evidence type="ECO:0000256" key="4">
    <source>
        <dbReference type="RuleBase" id="RU004504"/>
    </source>
</evidence>
<dbReference type="AlphaFoldDB" id="A0A1D7UC76"/>
<dbReference type="InterPro" id="IPR000192">
    <property type="entry name" value="Aminotrans_V_dom"/>
</dbReference>
<sequence>MTDIAKTVLDIDALRADTPGVAHRAHFNNAGAALMAKPVLAAVQNYLVRESEIGGYEAAAEHYDELNAVYGSVARLINARPDEISIAENATIAWQRAFYSMQFRAGDRILTANAEFAANFIAFLQVAKRTGASVEIVPNDESGALDPSALEAMLDERVRLIAVTWIPTNGGLVNPAEEVGRIARKHGIPFLLDACQAVGQMPIDVEALHCDMLTATGRKYLRAPRGTGFLYIRKAVLDRTEPAMLDLFGATMTGPRTYGLRPDARRFETWETNYSTRMGLNAAVNYALAVGLQAIEARCAELTNTLRNELEEITGVRLHDLGRRRAAILSLTVDGVEAAEVMRRLAAVGINVSVSPPTSTPIDAAARQLPPVVRVSPHYYNSGEEIDRVASAIRSVAKSRAT</sequence>
<name>A0A1D7UC76_9HYPH</name>
<dbReference type="OrthoDB" id="9804366at2"/>
<keyword evidence="7" id="KW-1185">Reference proteome</keyword>
<keyword evidence="6" id="KW-0614">Plasmid</keyword>
<dbReference type="Pfam" id="PF00266">
    <property type="entry name" value="Aminotran_5"/>
    <property type="match status" value="1"/>
</dbReference>
<dbReference type="GO" id="GO:0008483">
    <property type="term" value="F:transaminase activity"/>
    <property type="evidence" value="ECO:0007669"/>
    <property type="project" value="UniProtKB-KW"/>
</dbReference>
<comment type="cofactor">
    <cofactor evidence="1 4">
        <name>pyridoxal 5'-phosphate</name>
        <dbReference type="ChEBI" id="CHEBI:597326"/>
    </cofactor>
</comment>
<keyword evidence="6" id="KW-0032">Aminotransferase</keyword>
<dbReference type="PROSITE" id="PS00595">
    <property type="entry name" value="AA_TRANSFER_CLASS_5"/>
    <property type="match status" value="1"/>
</dbReference>
<dbReference type="Proteomes" id="UP000094969">
    <property type="component" value="Plasmid unnamed1"/>
</dbReference>
<evidence type="ECO:0000256" key="2">
    <source>
        <dbReference type="ARBA" id="ARBA00022898"/>
    </source>
</evidence>
<dbReference type="KEGG" id="bvv:BHK69_30105"/>
<dbReference type="Gene3D" id="3.40.640.10">
    <property type="entry name" value="Type I PLP-dependent aspartate aminotransferase-like (Major domain)"/>
    <property type="match status" value="1"/>
</dbReference>
<organism evidence="6 7">
    <name type="scientific">Bosea vaviloviae</name>
    <dbReference type="NCBI Taxonomy" id="1526658"/>
    <lineage>
        <taxon>Bacteria</taxon>
        <taxon>Pseudomonadati</taxon>
        <taxon>Pseudomonadota</taxon>
        <taxon>Alphaproteobacteria</taxon>
        <taxon>Hyphomicrobiales</taxon>
        <taxon>Boseaceae</taxon>
        <taxon>Bosea</taxon>
    </lineage>
</organism>
<reference evidence="6 7" key="1">
    <citation type="journal article" date="2015" name="Antonie Van Leeuwenhoek">
        <title>Bosea vaviloviae sp. nov., a new species of slow-growing rhizobia isolated from nodules of the relict species Vavilovia formosa (Stev.) Fed.</title>
        <authorList>
            <person name="Safronova V.I."/>
            <person name="Kuznetsova I.G."/>
            <person name="Sazanova A.L."/>
            <person name="Kimeklis A.K."/>
            <person name="Belimov A.A."/>
            <person name="Andronov E.E."/>
            <person name="Pinaev A.G."/>
            <person name="Chizhevskaya E.P."/>
            <person name="Pukhaev A.R."/>
            <person name="Popov K.P."/>
            <person name="Willems A."/>
            <person name="Tikhonovich I.A."/>
        </authorList>
    </citation>
    <scope>NUCLEOTIDE SEQUENCE [LARGE SCALE GENOMIC DNA]</scope>
    <source>
        <strain evidence="6 7">Vaf18</strain>
        <plasmid evidence="6">unnamed1</plasmid>
    </source>
</reference>
<dbReference type="InterPro" id="IPR015422">
    <property type="entry name" value="PyrdxlP-dep_Trfase_small"/>
</dbReference>
<evidence type="ECO:0000256" key="1">
    <source>
        <dbReference type="ARBA" id="ARBA00001933"/>
    </source>
</evidence>
<keyword evidence="2" id="KW-0663">Pyridoxal phosphate</keyword>
<proteinExistence type="inferred from homology"/>
<gene>
    <name evidence="6" type="ORF">BHK69_30105</name>
</gene>
<dbReference type="PANTHER" id="PTHR43586">
    <property type="entry name" value="CYSTEINE DESULFURASE"/>
    <property type="match status" value="1"/>
</dbReference>
<comment type="similarity">
    <text evidence="3">Belongs to the class-V pyridoxal-phosphate-dependent aminotransferase family.</text>
</comment>
<feature type="domain" description="Aminotransferase class V" evidence="5">
    <location>
        <begin position="27"/>
        <end position="389"/>
    </location>
</feature>
<dbReference type="InterPro" id="IPR015421">
    <property type="entry name" value="PyrdxlP-dep_Trfase_major"/>
</dbReference>